<dbReference type="EMBL" id="CP063406">
    <property type="protein sequence ID" value="QSZ32093.1"/>
    <property type="molecule type" value="Genomic_DNA"/>
</dbReference>
<proteinExistence type="predicted"/>
<name>A0A8A3P2N1_9HELO</name>
<feature type="compositionally biased region" description="Polar residues" evidence="1">
    <location>
        <begin position="251"/>
        <end position="268"/>
    </location>
</feature>
<protein>
    <submittedName>
        <fullName evidence="2">Uncharacterized protein</fullName>
    </submittedName>
</protein>
<accession>A0A8A3P2N1</accession>
<dbReference type="Proteomes" id="UP000672032">
    <property type="component" value="Chromosome 2"/>
</dbReference>
<feature type="region of interest" description="Disordered" evidence="1">
    <location>
        <begin position="531"/>
        <end position="572"/>
    </location>
</feature>
<dbReference type="OrthoDB" id="3549762at2759"/>
<gene>
    <name evidence="2" type="ORF">DSL72_001662</name>
</gene>
<sequence length="572" mass="63517">MDPRRSNPFNPTAEEFTPTFSTVNTTISGFPTQNVTATCSGPNNAAATRSAASYGTPSQYSRSQQNDGYDPGNTYQQRYTHPQAGSYRQDCAYPSVQENRSSLGYAQLEHLEPSVQENRSSLQYGNFHHQAAPMNRSFYRQLQAHHELSAQDNRSSLQYGNFQHQGALMNRPFYPWPQQNYPYQQFAPDMQASRGMGQYGTHLAWAAPVVPPVAPFGQMPTPLFQGSVPPPGGMASRNNPPLHRGTPAITPRTSIATSEIPTPTSASTSKRDGGGTPEVTDSKEAAGKKKGPMKPEKAALLPEDLLPGCIVWLANYQAGHEIIPCVKNHECNDPEKEKGGRNHPVVILEINQRHGSNILGDLVCKVAIMTTLTGLGMESYLHKLRTIGPDESAEWFFKHTMPLSWQPQKKRGLSGAKLEQARETERRLEMEHGPELLQLGNGLLSLSRGTMQKRTYVRVHHIYAVPLKQLQACSVFAGKAWMVRLNEESYRTVMERLGLQPGPWEDDLRRSMDTAPERLLRLRDEEMARVHASELAQDQSSQDEAAQQRCLHAGQQSSWSDVAAGQAKSDGY</sequence>
<evidence type="ECO:0000256" key="1">
    <source>
        <dbReference type="SAM" id="MobiDB-lite"/>
    </source>
</evidence>
<feature type="compositionally biased region" description="Basic and acidic residues" evidence="1">
    <location>
        <begin position="280"/>
        <end position="295"/>
    </location>
</feature>
<feature type="region of interest" description="Disordered" evidence="1">
    <location>
        <begin position="38"/>
        <end position="73"/>
    </location>
</feature>
<reference evidence="2" key="1">
    <citation type="submission" date="2020-10" db="EMBL/GenBank/DDBJ databases">
        <title>Genome Sequence of Monilinia vaccinii-corymbosi Sheds Light on Mummy Berry Disease Infection of Blueberry and Mating Type.</title>
        <authorList>
            <person name="Yow A.G."/>
            <person name="Zhang Y."/>
            <person name="Bansal K."/>
            <person name="Eacker S.M."/>
            <person name="Sullivan S."/>
            <person name="Liachko I."/>
            <person name="Cubeta M.A."/>
            <person name="Rollins J.A."/>
            <person name="Ashrafi H."/>
        </authorList>
    </citation>
    <scope>NUCLEOTIDE SEQUENCE</scope>
    <source>
        <strain evidence="2">RL-1</strain>
    </source>
</reference>
<keyword evidence="3" id="KW-1185">Reference proteome</keyword>
<evidence type="ECO:0000313" key="3">
    <source>
        <dbReference type="Proteomes" id="UP000672032"/>
    </source>
</evidence>
<feature type="region of interest" description="Disordered" evidence="1">
    <location>
        <begin position="228"/>
        <end position="295"/>
    </location>
</feature>
<organism evidence="2 3">
    <name type="scientific">Monilinia vaccinii-corymbosi</name>
    <dbReference type="NCBI Taxonomy" id="61207"/>
    <lineage>
        <taxon>Eukaryota</taxon>
        <taxon>Fungi</taxon>
        <taxon>Dikarya</taxon>
        <taxon>Ascomycota</taxon>
        <taxon>Pezizomycotina</taxon>
        <taxon>Leotiomycetes</taxon>
        <taxon>Helotiales</taxon>
        <taxon>Sclerotiniaceae</taxon>
        <taxon>Monilinia</taxon>
    </lineage>
</organism>
<evidence type="ECO:0000313" key="2">
    <source>
        <dbReference type="EMBL" id="QSZ32093.1"/>
    </source>
</evidence>
<feature type="compositionally biased region" description="Low complexity" evidence="1">
    <location>
        <begin position="536"/>
        <end position="548"/>
    </location>
</feature>
<dbReference type="AlphaFoldDB" id="A0A8A3P2N1"/>